<proteinExistence type="predicted"/>
<name>A0A382CVA3_9ZZZZ</name>
<organism evidence="1">
    <name type="scientific">marine metagenome</name>
    <dbReference type="NCBI Taxonomy" id="408172"/>
    <lineage>
        <taxon>unclassified sequences</taxon>
        <taxon>metagenomes</taxon>
        <taxon>ecological metagenomes</taxon>
    </lineage>
</organism>
<evidence type="ECO:0000313" key="1">
    <source>
        <dbReference type="EMBL" id="SVB29233.1"/>
    </source>
</evidence>
<gene>
    <name evidence="1" type="ORF">METZ01_LOCUS182087</name>
</gene>
<sequence>VPIKNSEPCVLSSAVFLDANIPAIQATYEALNPIMED</sequence>
<accession>A0A382CVA3</accession>
<dbReference type="AlphaFoldDB" id="A0A382CVA3"/>
<protein>
    <submittedName>
        <fullName evidence="1">Uncharacterized protein</fullName>
    </submittedName>
</protein>
<feature type="non-terminal residue" evidence="1">
    <location>
        <position position="1"/>
    </location>
</feature>
<dbReference type="EMBL" id="UINC01035977">
    <property type="protein sequence ID" value="SVB29233.1"/>
    <property type="molecule type" value="Genomic_DNA"/>
</dbReference>
<reference evidence="1" key="1">
    <citation type="submission" date="2018-05" db="EMBL/GenBank/DDBJ databases">
        <authorList>
            <person name="Lanie J.A."/>
            <person name="Ng W.-L."/>
            <person name="Kazmierczak K.M."/>
            <person name="Andrzejewski T.M."/>
            <person name="Davidsen T.M."/>
            <person name="Wayne K.J."/>
            <person name="Tettelin H."/>
            <person name="Glass J.I."/>
            <person name="Rusch D."/>
            <person name="Podicherti R."/>
            <person name="Tsui H.-C.T."/>
            <person name="Winkler M.E."/>
        </authorList>
    </citation>
    <scope>NUCLEOTIDE SEQUENCE</scope>
</reference>